<gene>
    <name evidence="1" type="ORF">K7G82_06125</name>
</gene>
<evidence type="ECO:0000313" key="2">
    <source>
        <dbReference type="Proteomes" id="UP000706039"/>
    </source>
</evidence>
<protein>
    <submittedName>
        <fullName evidence="1">Uncharacterized protein</fullName>
    </submittedName>
</protein>
<dbReference type="RefSeq" id="WP_222988937.1">
    <property type="nucleotide sequence ID" value="NZ_JAINVV010000003.1"/>
</dbReference>
<organism evidence="1 2">
    <name type="scientific">Sphingomonas colocasiae</name>
    <dbReference type="NCBI Taxonomy" id="1848973"/>
    <lineage>
        <taxon>Bacteria</taxon>
        <taxon>Pseudomonadati</taxon>
        <taxon>Pseudomonadota</taxon>
        <taxon>Alphaproteobacteria</taxon>
        <taxon>Sphingomonadales</taxon>
        <taxon>Sphingomonadaceae</taxon>
        <taxon>Sphingomonas</taxon>
    </lineage>
</organism>
<sequence>MCIPTEQRGLFDIHLRVGARRAEDLLRSPDDHARVRAISDDGFSAIERLEHSPLADDQFTAIALRLAVAQPPAEPIADAIERHFRNPPSALALDAHRRAVWRGVESMGLPVERATRAVDRLAARLAERPAGGGVEIAASVRDHAGFYAWLWPDPRLRAGIAARRVMMAMVDLLETHEEGPRRARARS</sequence>
<proteinExistence type="predicted"/>
<dbReference type="EMBL" id="JAINVV010000003">
    <property type="protein sequence ID" value="MBY8821859.1"/>
    <property type="molecule type" value="Genomic_DNA"/>
</dbReference>
<evidence type="ECO:0000313" key="1">
    <source>
        <dbReference type="EMBL" id="MBY8821859.1"/>
    </source>
</evidence>
<accession>A0ABS7PKN3</accession>
<comment type="caution">
    <text evidence="1">The sequence shown here is derived from an EMBL/GenBank/DDBJ whole genome shotgun (WGS) entry which is preliminary data.</text>
</comment>
<reference evidence="1 2" key="1">
    <citation type="submission" date="2021-08" db="EMBL/GenBank/DDBJ databases">
        <authorList>
            <person name="Tuo L."/>
        </authorList>
    </citation>
    <scope>NUCLEOTIDE SEQUENCE [LARGE SCALE GENOMIC DNA]</scope>
    <source>
        <strain evidence="1 2">JCM 31229</strain>
    </source>
</reference>
<dbReference type="Proteomes" id="UP000706039">
    <property type="component" value="Unassembled WGS sequence"/>
</dbReference>
<keyword evidence="2" id="KW-1185">Reference proteome</keyword>
<name>A0ABS7PKN3_9SPHN</name>